<gene>
    <name evidence="7" type="ORF">KQ875_02730</name>
</gene>
<dbReference type="EMBL" id="JAHMHH010000003">
    <property type="protein sequence ID" value="MBU4692501.1"/>
    <property type="molecule type" value="Genomic_DNA"/>
</dbReference>
<evidence type="ECO:0000256" key="5">
    <source>
        <dbReference type="ARBA" id="ARBA00023136"/>
    </source>
</evidence>
<name>A0ABS6DRW2_9MOLU</name>
<reference evidence="7" key="1">
    <citation type="submission" date="2021-06" db="EMBL/GenBank/DDBJ databases">
        <title>Novel Mycoplasma species detected in California sea lions (Zalophus californianus) from the USA.</title>
        <authorList>
            <person name="Volokhov D.V."/>
            <person name="Furtak V.A."/>
            <person name="Zagorodnyaya T.A."/>
        </authorList>
    </citation>
    <scope>NUCLEOTIDE SEQUENCE [LARGE SCALE GENOMIC DNA]</scope>
    <source>
        <strain evidence="7">CSL 5346</strain>
    </source>
</reference>
<protein>
    <submittedName>
        <fullName evidence="7">APC family permease</fullName>
    </submittedName>
</protein>
<keyword evidence="5 6" id="KW-0472">Membrane</keyword>
<evidence type="ECO:0000256" key="6">
    <source>
        <dbReference type="SAM" id="Phobius"/>
    </source>
</evidence>
<proteinExistence type="predicted"/>
<feature type="transmembrane region" description="Helical" evidence="6">
    <location>
        <begin position="369"/>
        <end position="386"/>
    </location>
</feature>
<evidence type="ECO:0000256" key="4">
    <source>
        <dbReference type="ARBA" id="ARBA00022989"/>
    </source>
</evidence>
<dbReference type="InterPro" id="IPR002293">
    <property type="entry name" value="AA/rel_permease1"/>
</dbReference>
<evidence type="ECO:0000256" key="2">
    <source>
        <dbReference type="ARBA" id="ARBA00022475"/>
    </source>
</evidence>
<evidence type="ECO:0000256" key="1">
    <source>
        <dbReference type="ARBA" id="ARBA00004651"/>
    </source>
</evidence>
<comment type="subcellular location">
    <subcellularLocation>
        <location evidence="1">Cell membrane</location>
        <topology evidence="1">Multi-pass membrane protein</topology>
    </subcellularLocation>
</comment>
<dbReference type="PIRSF" id="PIRSF006060">
    <property type="entry name" value="AA_transporter"/>
    <property type="match status" value="1"/>
</dbReference>
<sequence>MQNQVKKIGIFFSIMMMVGSVVGIGIFFKNNSVAEATNHNGITWLLAWIIGGIISISSAVCFGEIGSFKHTKLSGISNWTYKIAGNKLGYFVNNSYALFYYGILISVIGIFGSEIFFYFLSQTFNLNFILTFPLWMHILVGIFFSTFFLFLNFFSVYISAFFQTIVTIIKFIPLLFALIVGIIFPFQHNIMGFNAFYNSSFSIKAVIVILPAILFSYDAFLVSGSIGNKVKNSEKNLPRVIIVGMSIVTILYTLIAVSSILHNQGSISQLILDSLKIKKVQAVLNIILFFLIISTFGVINGLTSAFVNEIENMVSAKLIFGSDYLTNKLGFKQTTLLISVIIKMIWGIFILIPSLILNTDILIDAYTNFVVAIFFMIYMIIIFLYAKNRKTIHETKKINSYLFYLMAFVAVIGILVAEIGYFITTITFLFNSSLINPAKWGLFLAYNQHLIKHYLPFLLNILMIFIFIFIPYLNFYLEKKINKRNLISEFANLIKLDNEK</sequence>
<dbReference type="InterPro" id="IPR050367">
    <property type="entry name" value="APC_superfamily"/>
</dbReference>
<feature type="transmembrane region" description="Helical" evidence="6">
    <location>
        <begin position="9"/>
        <end position="29"/>
    </location>
</feature>
<keyword evidence="4 6" id="KW-1133">Transmembrane helix</keyword>
<evidence type="ECO:0000313" key="8">
    <source>
        <dbReference type="Proteomes" id="UP000718793"/>
    </source>
</evidence>
<feature type="transmembrane region" description="Helical" evidence="6">
    <location>
        <begin position="161"/>
        <end position="186"/>
    </location>
</feature>
<feature type="transmembrane region" description="Helical" evidence="6">
    <location>
        <begin position="240"/>
        <end position="262"/>
    </location>
</feature>
<feature type="transmembrane region" description="Helical" evidence="6">
    <location>
        <begin position="132"/>
        <end position="154"/>
    </location>
</feature>
<feature type="transmembrane region" description="Helical" evidence="6">
    <location>
        <begin position="398"/>
        <end position="423"/>
    </location>
</feature>
<dbReference type="Pfam" id="PF13520">
    <property type="entry name" value="AA_permease_2"/>
    <property type="match status" value="1"/>
</dbReference>
<keyword evidence="8" id="KW-1185">Reference proteome</keyword>
<feature type="transmembrane region" description="Helical" evidence="6">
    <location>
        <begin position="282"/>
        <end position="307"/>
    </location>
</feature>
<feature type="transmembrane region" description="Helical" evidence="6">
    <location>
        <begin position="41"/>
        <end position="62"/>
    </location>
</feature>
<evidence type="ECO:0000256" key="3">
    <source>
        <dbReference type="ARBA" id="ARBA00022692"/>
    </source>
</evidence>
<keyword evidence="3 6" id="KW-0812">Transmembrane</keyword>
<feature type="transmembrane region" description="Helical" evidence="6">
    <location>
        <begin position="98"/>
        <end position="120"/>
    </location>
</feature>
<dbReference type="PANTHER" id="PTHR42770">
    <property type="entry name" value="AMINO ACID TRANSPORTER-RELATED"/>
    <property type="match status" value="1"/>
</dbReference>
<dbReference type="Proteomes" id="UP000718793">
    <property type="component" value="Unassembled WGS sequence"/>
</dbReference>
<dbReference type="RefSeq" id="WP_216489151.1">
    <property type="nucleotide sequence ID" value="NZ_JAHMHH010000003.1"/>
</dbReference>
<accession>A0ABS6DRW2</accession>
<feature type="transmembrane region" description="Helical" evidence="6">
    <location>
        <begin position="206"/>
        <end position="228"/>
    </location>
</feature>
<feature type="transmembrane region" description="Helical" evidence="6">
    <location>
        <begin position="454"/>
        <end position="477"/>
    </location>
</feature>
<feature type="transmembrane region" description="Helical" evidence="6">
    <location>
        <begin position="336"/>
        <end position="357"/>
    </location>
</feature>
<dbReference type="PANTHER" id="PTHR42770:SF7">
    <property type="entry name" value="MEMBRANE PROTEIN"/>
    <property type="match status" value="1"/>
</dbReference>
<keyword evidence="2" id="KW-1003">Cell membrane</keyword>
<comment type="caution">
    <text evidence="7">The sequence shown here is derived from an EMBL/GenBank/DDBJ whole genome shotgun (WGS) entry which is preliminary data.</text>
</comment>
<organism evidence="7 8">
    <name type="scientific">Mycoplasma zalophi</name>
    <dbReference type="NCBI Taxonomy" id="191287"/>
    <lineage>
        <taxon>Bacteria</taxon>
        <taxon>Bacillati</taxon>
        <taxon>Mycoplasmatota</taxon>
        <taxon>Mollicutes</taxon>
        <taxon>Mycoplasmataceae</taxon>
        <taxon>Mycoplasma</taxon>
    </lineage>
</organism>
<evidence type="ECO:0000313" key="7">
    <source>
        <dbReference type="EMBL" id="MBU4692501.1"/>
    </source>
</evidence>